<reference evidence="1 2" key="1">
    <citation type="journal article" date="2016" name="Eur. J. Clin. Microbiol. Infect. Dis.">
        <title>Whole genome sequencing as a tool for phylogenetic analysis of clinical strains of Mitis group streptococci.</title>
        <authorList>
            <person name="Rasmussen L.H."/>
            <person name="Dargis R."/>
            <person name="Hojholt K."/>
            <person name="Christensen J.J."/>
            <person name="Skovgaard O."/>
            <person name="Justesen U.S."/>
            <person name="Rosenvinge F.S."/>
            <person name="Moser C."/>
            <person name="Lukjancenko O."/>
            <person name="Rasmussen S."/>
            <person name="Nielsen X.C."/>
        </authorList>
    </citation>
    <scope>NUCLEOTIDE SEQUENCE [LARGE SCALE GENOMIC DNA]</scope>
    <source>
        <strain evidence="1 2">B_007274_11</strain>
    </source>
</reference>
<sequence length="94" mass="11042">MTNSTIIKNVWEELKKNQKSLDEIQQAVWDIIILNQLNNSQIAALFTSLMREALLQPHNKNLLEKLDITDDKLNPEVTVTIQKILTEEWMRRNL</sequence>
<keyword evidence="2" id="KW-1185">Reference proteome</keyword>
<organism evidence="1 2">
    <name type="scientific">Streptococcus oralis subsp. oralis</name>
    <dbReference type="NCBI Taxonomy" id="1891914"/>
    <lineage>
        <taxon>Bacteria</taxon>
        <taxon>Bacillati</taxon>
        <taxon>Bacillota</taxon>
        <taxon>Bacilli</taxon>
        <taxon>Lactobacillales</taxon>
        <taxon>Streptococcaceae</taxon>
        <taxon>Streptococcus</taxon>
    </lineage>
</organism>
<evidence type="ECO:0000313" key="1">
    <source>
        <dbReference type="EMBL" id="ORO71861.1"/>
    </source>
</evidence>
<proteinExistence type="predicted"/>
<dbReference type="Proteomes" id="UP000193160">
    <property type="component" value="Unassembled WGS sequence"/>
</dbReference>
<dbReference type="EMBL" id="NCUT01000028">
    <property type="protein sequence ID" value="ORO71861.1"/>
    <property type="molecule type" value="Genomic_DNA"/>
</dbReference>
<dbReference type="AlphaFoldDB" id="A0A1X1GLD9"/>
<protein>
    <submittedName>
        <fullName evidence="1">Uncharacterized protein</fullName>
    </submittedName>
</protein>
<dbReference type="RefSeq" id="WP_084849368.1">
    <property type="nucleotide sequence ID" value="NZ_NCUI01000025.1"/>
</dbReference>
<evidence type="ECO:0000313" key="2">
    <source>
        <dbReference type="Proteomes" id="UP000193160"/>
    </source>
</evidence>
<gene>
    <name evidence="1" type="ORF">B7712_04185</name>
</gene>
<comment type="caution">
    <text evidence="1">The sequence shown here is derived from an EMBL/GenBank/DDBJ whole genome shotgun (WGS) entry which is preliminary data.</text>
</comment>
<accession>A0A1X1GLD9</accession>
<name>A0A1X1GLD9_STROR</name>